<feature type="domain" description="CAF17 C-terminal" evidence="5">
    <location>
        <begin position="253"/>
        <end position="362"/>
    </location>
</feature>
<reference evidence="6" key="1">
    <citation type="submission" date="2023-03" db="EMBL/GenBank/DDBJ databases">
        <title>Massive genome expansion in bonnet fungi (Mycena s.s.) driven by repeated elements and novel gene families across ecological guilds.</title>
        <authorList>
            <consortium name="Lawrence Berkeley National Laboratory"/>
            <person name="Harder C.B."/>
            <person name="Miyauchi S."/>
            <person name="Viragh M."/>
            <person name="Kuo A."/>
            <person name="Thoen E."/>
            <person name="Andreopoulos B."/>
            <person name="Lu D."/>
            <person name="Skrede I."/>
            <person name="Drula E."/>
            <person name="Henrissat B."/>
            <person name="Morin E."/>
            <person name="Kohler A."/>
            <person name="Barry K."/>
            <person name="LaButti K."/>
            <person name="Morin E."/>
            <person name="Salamov A."/>
            <person name="Lipzen A."/>
            <person name="Mereny Z."/>
            <person name="Hegedus B."/>
            <person name="Baldrian P."/>
            <person name="Stursova M."/>
            <person name="Weitz H."/>
            <person name="Taylor A."/>
            <person name="Grigoriev I.V."/>
            <person name="Nagy L.G."/>
            <person name="Martin F."/>
            <person name="Kauserud H."/>
        </authorList>
    </citation>
    <scope>NUCLEOTIDE SEQUENCE</scope>
    <source>
        <strain evidence="6">CBHHK173m</strain>
    </source>
</reference>
<gene>
    <name evidence="6" type="ORF">B0H15DRAFT_775633</name>
</gene>
<dbReference type="SUPFAM" id="SSF103025">
    <property type="entry name" value="Folate-binding domain"/>
    <property type="match status" value="1"/>
</dbReference>
<dbReference type="EMBL" id="JARJCN010000013">
    <property type="protein sequence ID" value="KAJ7095320.1"/>
    <property type="molecule type" value="Genomic_DNA"/>
</dbReference>
<dbReference type="Gene3D" id="3.30.1360.120">
    <property type="entry name" value="Probable tRNA modification gtpase trme, domain 1"/>
    <property type="match status" value="1"/>
</dbReference>
<name>A0AAD6UE85_9AGAR</name>
<organism evidence="6 7">
    <name type="scientific">Mycena belliarum</name>
    <dbReference type="NCBI Taxonomy" id="1033014"/>
    <lineage>
        <taxon>Eukaryota</taxon>
        <taxon>Fungi</taxon>
        <taxon>Dikarya</taxon>
        <taxon>Basidiomycota</taxon>
        <taxon>Agaricomycotina</taxon>
        <taxon>Agaricomycetes</taxon>
        <taxon>Agaricomycetidae</taxon>
        <taxon>Agaricales</taxon>
        <taxon>Marasmiineae</taxon>
        <taxon>Mycenaceae</taxon>
        <taxon>Mycena</taxon>
    </lineage>
</organism>
<dbReference type="Pfam" id="PF25455">
    <property type="entry name" value="Beta-barrel_CAF17_C"/>
    <property type="match status" value="1"/>
</dbReference>
<dbReference type="InterPro" id="IPR057460">
    <property type="entry name" value="CAF17_C"/>
</dbReference>
<comment type="caution">
    <text evidence="6">The sequence shown here is derived from an EMBL/GenBank/DDBJ whole genome shotgun (WGS) entry which is preliminary data.</text>
</comment>
<evidence type="ECO:0000259" key="5">
    <source>
        <dbReference type="Pfam" id="PF25455"/>
    </source>
</evidence>
<dbReference type="InterPro" id="IPR027266">
    <property type="entry name" value="TrmE/GcvT-like"/>
</dbReference>
<evidence type="ECO:0000313" key="7">
    <source>
        <dbReference type="Proteomes" id="UP001222325"/>
    </source>
</evidence>
<dbReference type="GO" id="GO:0016226">
    <property type="term" value="P:iron-sulfur cluster assembly"/>
    <property type="evidence" value="ECO:0007669"/>
    <property type="project" value="TreeGrafter"/>
</dbReference>
<evidence type="ECO:0000256" key="3">
    <source>
        <dbReference type="ARBA" id="ARBA00023128"/>
    </source>
</evidence>
<dbReference type="AlphaFoldDB" id="A0AAD6UE85"/>
<accession>A0AAD6UE85</accession>
<keyword evidence="7" id="KW-1185">Reference proteome</keyword>
<keyword evidence="3" id="KW-0496">Mitochondrion</keyword>
<evidence type="ECO:0000256" key="2">
    <source>
        <dbReference type="ARBA" id="ARBA00022946"/>
    </source>
</evidence>
<dbReference type="GO" id="GO:0005759">
    <property type="term" value="C:mitochondrial matrix"/>
    <property type="evidence" value="ECO:0007669"/>
    <property type="project" value="TreeGrafter"/>
</dbReference>
<proteinExistence type="inferred from homology"/>
<dbReference type="PANTHER" id="PTHR22602">
    <property type="entry name" value="TRANSFERASE CAF17, MITOCHONDRIAL-RELATED"/>
    <property type="match status" value="1"/>
</dbReference>
<evidence type="ECO:0000313" key="6">
    <source>
        <dbReference type="EMBL" id="KAJ7095320.1"/>
    </source>
</evidence>
<evidence type="ECO:0000256" key="4">
    <source>
        <dbReference type="ARBA" id="ARBA00093447"/>
    </source>
</evidence>
<comment type="similarity">
    <text evidence="4">Belongs to the GcvT family. CAF17/IBA57 subfamily.</text>
</comment>
<protein>
    <submittedName>
        <fullName evidence="6">Aminomethyltransferase folate-binding domain-containing protein</fullName>
    </submittedName>
</protein>
<comment type="subcellular location">
    <subcellularLocation>
        <location evidence="1">Mitochondrion</location>
    </subcellularLocation>
</comment>
<dbReference type="Proteomes" id="UP001222325">
    <property type="component" value="Unassembled WGS sequence"/>
</dbReference>
<evidence type="ECO:0000256" key="1">
    <source>
        <dbReference type="ARBA" id="ARBA00004173"/>
    </source>
</evidence>
<dbReference type="PANTHER" id="PTHR22602:SF0">
    <property type="entry name" value="TRANSFERASE CAF17, MITOCHONDRIAL-RELATED"/>
    <property type="match status" value="1"/>
</dbReference>
<dbReference type="NCBIfam" id="TIGR03317">
    <property type="entry name" value="ygfZ_signature"/>
    <property type="match status" value="1"/>
</dbReference>
<sequence>MPPLRPLIQKIPTVARVPHRTVLSLVGSQASEFLNGIVSTHVQGPPRPFYSAFLHAQGRVLYDIFVYTRTTPTGQPGYLIDYDSRPSEAPPLLDMIKRFILRSRVKVRDASDEYDVWGVWGSPGENLQAQPHWKWSESSGIAEPAWNNSTGEWPWGAEDEALQDRRAPGMGKRLLVRKGDRPPEAVSHELASSDEYTLHRILHGVPEGLTDMPAMQAFPMDSNLDFMGGLDFRKGCYVGQELTVRTYHTGIVRKRIMPVAIYPPDSPPLQVVTPSSNIPYFTAGLDISGVPTQLAEQDKPLPRPRGNGKLLSSSRGIGLALLRLEQVEAAEQGKLAFTMGVKSSDGTKTDWGVSHWLPDWWPRREVVD</sequence>
<keyword evidence="2" id="KW-0809">Transit peptide</keyword>
<dbReference type="InterPro" id="IPR045179">
    <property type="entry name" value="YgfZ/GcvT"/>
</dbReference>
<dbReference type="InterPro" id="IPR017703">
    <property type="entry name" value="YgfZ/GCV_T_CS"/>
</dbReference>